<dbReference type="AlphaFoldDB" id="A0A0D2N2I8"/>
<evidence type="ECO:0000313" key="3">
    <source>
        <dbReference type="Proteomes" id="UP000054270"/>
    </source>
</evidence>
<evidence type="ECO:0000313" key="2">
    <source>
        <dbReference type="EMBL" id="KJA13464.1"/>
    </source>
</evidence>
<evidence type="ECO:0000256" key="1">
    <source>
        <dbReference type="SAM" id="MobiDB-lite"/>
    </source>
</evidence>
<sequence>MPHPVLLLGAAASWGDRQLSYTAAHRLIQQIADWITAEGPRPAVATESSDPFAMQAAVRALRRAINAVPWANPVPAAAPSPAPMDTGNDGPSTPTLKRSAAPSGAAGRTPKPRAVPPGPARPPKAPRPESTLQSPTFSCGVPRTPWNSMESTDSPRTNFEIFGPANIIYHSPAAVWPVRGNSPLRHVRGPRGLPSFPPNHHQPLTAHCRTSRPPSSLPPPTAVVAHPQLATTDPPSTASAVVAARLVRERTTAKVSTLSESAKIIVPYIHMTKVQAQA</sequence>
<name>A0A0D2N2I8_HYPSF</name>
<accession>A0A0D2N2I8</accession>
<proteinExistence type="predicted"/>
<feature type="compositionally biased region" description="Polar residues" evidence="1">
    <location>
        <begin position="145"/>
        <end position="154"/>
    </location>
</feature>
<reference evidence="3" key="1">
    <citation type="submission" date="2014-04" db="EMBL/GenBank/DDBJ databases">
        <title>Evolutionary Origins and Diversification of the Mycorrhizal Mutualists.</title>
        <authorList>
            <consortium name="DOE Joint Genome Institute"/>
            <consortium name="Mycorrhizal Genomics Consortium"/>
            <person name="Kohler A."/>
            <person name="Kuo A."/>
            <person name="Nagy L.G."/>
            <person name="Floudas D."/>
            <person name="Copeland A."/>
            <person name="Barry K.W."/>
            <person name="Cichocki N."/>
            <person name="Veneault-Fourrey C."/>
            <person name="LaButti K."/>
            <person name="Lindquist E.A."/>
            <person name="Lipzen A."/>
            <person name="Lundell T."/>
            <person name="Morin E."/>
            <person name="Murat C."/>
            <person name="Riley R."/>
            <person name="Ohm R."/>
            <person name="Sun H."/>
            <person name="Tunlid A."/>
            <person name="Henrissat B."/>
            <person name="Grigoriev I.V."/>
            <person name="Hibbett D.S."/>
            <person name="Martin F."/>
        </authorList>
    </citation>
    <scope>NUCLEOTIDE SEQUENCE [LARGE SCALE GENOMIC DNA]</scope>
    <source>
        <strain evidence="3">FD-334 SS-4</strain>
    </source>
</reference>
<dbReference type="EMBL" id="KN817739">
    <property type="protein sequence ID" value="KJA13464.1"/>
    <property type="molecule type" value="Genomic_DNA"/>
</dbReference>
<feature type="region of interest" description="Disordered" evidence="1">
    <location>
        <begin position="76"/>
        <end position="154"/>
    </location>
</feature>
<gene>
    <name evidence="2" type="ORF">HYPSUDRAFT_209513</name>
</gene>
<feature type="compositionally biased region" description="Pro residues" evidence="1">
    <location>
        <begin position="113"/>
        <end position="125"/>
    </location>
</feature>
<dbReference type="Proteomes" id="UP000054270">
    <property type="component" value="Unassembled WGS sequence"/>
</dbReference>
<organism evidence="2 3">
    <name type="scientific">Hypholoma sublateritium (strain FD-334 SS-4)</name>
    <dbReference type="NCBI Taxonomy" id="945553"/>
    <lineage>
        <taxon>Eukaryota</taxon>
        <taxon>Fungi</taxon>
        <taxon>Dikarya</taxon>
        <taxon>Basidiomycota</taxon>
        <taxon>Agaricomycotina</taxon>
        <taxon>Agaricomycetes</taxon>
        <taxon>Agaricomycetidae</taxon>
        <taxon>Agaricales</taxon>
        <taxon>Agaricineae</taxon>
        <taxon>Strophariaceae</taxon>
        <taxon>Hypholoma</taxon>
    </lineage>
</organism>
<protein>
    <submittedName>
        <fullName evidence="2">Uncharacterized protein</fullName>
    </submittedName>
</protein>
<keyword evidence="3" id="KW-1185">Reference proteome</keyword>